<dbReference type="OrthoDB" id="2608216at2759"/>
<gene>
    <name evidence="5" type="ORF">B0A54_17643</name>
</gene>
<organism evidence="5 6">
    <name type="scientific">Friedmanniomyces endolithicus</name>
    <dbReference type="NCBI Taxonomy" id="329885"/>
    <lineage>
        <taxon>Eukaryota</taxon>
        <taxon>Fungi</taxon>
        <taxon>Dikarya</taxon>
        <taxon>Ascomycota</taxon>
        <taxon>Pezizomycotina</taxon>
        <taxon>Dothideomycetes</taxon>
        <taxon>Dothideomycetidae</taxon>
        <taxon>Mycosphaerellales</taxon>
        <taxon>Teratosphaeriaceae</taxon>
        <taxon>Friedmanniomyces</taxon>
    </lineage>
</organism>
<feature type="domain" description="Helicase C-terminal" evidence="4">
    <location>
        <begin position="12"/>
        <end position="193"/>
    </location>
</feature>
<dbReference type="AlphaFoldDB" id="A0A4U0TW09"/>
<dbReference type="PANTHER" id="PTHR13710">
    <property type="entry name" value="DNA HELICASE RECQ FAMILY MEMBER"/>
    <property type="match status" value="1"/>
</dbReference>
<evidence type="ECO:0000259" key="4">
    <source>
        <dbReference type="PROSITE" id="PS51194"/>
    </source>
</evidence>
<dbReference type="GO" id="GO:0043138">
    <property type="term" value="F:3'-5' DNA helicase activity"/>
    <property type="evidence" value="ECO:0007669"/>
    <property type="project" value="UniProtKB-EC"/>
</dbReference>
<evidence type="ECO:0000313" key="6">
    <source>
        <dbReference type="Proteomes" id="UP000310066"/>
    </source>
</evidence>
<dbReference type="EC" id="5.6.2.4" evidence="3"/>
<dbReference type="Gene3D" id="3.40.50.300">
    <property type="entry name" value="P-loop containing nucleotide triphosphate hydrolases"/>
    <property type="match status" value="1"/>
</dbReference>
<protein>
    <recommendedName>
        <fullName evidence="3">DNA 3'-5' helicase</fullName>
        <ecNumber evidence="3">5.6.2.4</ecNumber>
    </recommendedName>
</protein>
<evidence type="ECO:0000256" key="1">
    <source>
        <dbReference type="ARBA" id="ARBA00005446"/>
    </source>
</evidence>
<dbReference type="STRING" id="329885.A0A4U0TW09"/>
<dbReference type="InterPro" id="IPR001650">
    <property type="entry name" value="Helicase_C-like"/>
</dbReference>
<dbReference type="Proteomes" id="UP000310066">
    <property type="component" value="Unassembled WGS sequence"/>
</dbReference>
<comment type="similarity">
    <text evidence="1">Belongs to the helicase family. RecQ subfamily.</text>
</comment>
<dbReference type="SMART" id="SM00490">
    <property type="entry name" value="HELICc"/>
    <property type="match status" value="1"/>
</dbReference>
<dbReference type="Pfam" id="PF00271">
    <property type="entry name" value="Helicase_C"/>
    <property type="match status" value="1"/>
</dbReference>
<comment type="caution">
    <text evidence="5">The sequence shown here is derived from an EMBL/GenBank/DDBJ whole genome shotgun (WGS) entry which is preliminary data.</text>
</comment>
<evidence type="ECO:0000256" key="3">
    <source>
        <dbReference type="ARBA" id="ARBA00034808"/>
    </source>
</evidence>
<dbReference type="GO" id="GO:0000724">
    <property type="term" value="P:double-strand break repair via homologous recombination"/>
    <property type="evidence" value="ECO:0007669"/>
    <property type="project" value="TreeGrafter"/>
</dbReference>
<accession>A0A4U0TW09</accession>
<reference evidence="5 6" key="1">
    <citation type="submission" date="2017-03" db="EMBL/GenBank/DDBJ databases">
        <title>Genomes of endolithic fungi from Antarctica.</title>
        <authorList>
            <person name="Coleine C."/>
            <person name="Masonjones S."/>
            <person name="Stajich J.E."/>
        </authorList>
    </citation>
    <scope>NUCLEOTIDE SEQUENCE [LARGE SCALE GENOMIC DNA]</scope>
    <source>
        <strain evidence="5 6">CCFEE 5311</strain>
    </source>
</reference>
<sequence>MVRRVQIGHGSHLEQAAAEARDAWERSGLFNASRDKIILHVRTRDETSQLAGILGCATYTARSGSTADKTQVIARWIASRTQPFLVATSAFPEGFDYPHVRLVINVNEPDSLVLFAQESGRAGRDGERAYSLVILPSEWKAMTFSTDGQGDGMILATQDESLGKLRERRAMQQYLDGRQCFRTSLSEHLDAPEHRRWCMAGEVPCDICQSGHEDMIGPNGRQQKIETANNSFTGEMMVQRARQKDLAELADYQEDLKVVRSIWAVLDFLAEQESINESIIFRLVPLADVRVTASLHVGVGGRPKQVTEVELHDREIEIDPAGDTVLCLGQGDSVIELRVQSQILSAASAALAEKSRSRSWFKLKAGELHHIELTDEGQAADAMKIICEAIHFRSSALHKTFEPRELVATGRVSKKYEFTDALRPWSADWLRRARRVASVPELKELLTAAKLFDAWEEYSRISFDLIRLHIGPFGRGQGIATEITGKTRPGQSKLSNGWAVHLELQRVSKVQEISEIVQTATSALSSLSSGSRSEVSSAWARRIFDRRLWPLGQTSRESSVEGLLEALETFEEPRHVLQSKDLCGCREPGLDLQGKFSAARGVIYARAEGMCLDCINTGSGSGALGECRLRDATAGKECGRFDKGGGR</sequence>
<name>A0A4U0TW09_9PEZI</name>
<dbReference type="GO" id="GO:0009378">
    <property type="term" value="F:four-way junction helicase activity"/>
    <property type="evidence" value="ECO:0007669"/>
    <property type="project" value="TreeGrafter"/>
</dbReference>
<proteinExistence type="inferred from homology"/>
<evidence type="ECO:0000256" key="2">
    <source>
        <dbReference type="ARBA" id="ARBA00034617"/>
    </source>
</evidence>
<dbReference type="EMBL" id="NAJP01000142">
    <property type="protein sequence ID" value="TKA26232.1"/>
    <property type="molecule type" value="Genomic_DNA"/>
</dbReference>
<dbReference type="InterPro" id="IPR027417">
    <property type="entry name" value="P-loop_NTPase"/>
</dbReference>
<comment type="catalytic activity">
    <reaction evidence="2">
        <text>Couples ATP hydrolysis with the unwinding of duplex DNA by translocating in the 3'-5' direction.</text>
        <dbReference type="EC" id="5.6.2.4"/>
    </reaction>
</comment>
<dbReference type="GO" id="GO:0005694">
    <property type="term" value="C:chromosome"/>
    <property type="evidence" value="ECO:0007669"/>
    <property type="project" value="TreeGrafter"/>
</dbReference>
<dbReference type="GO" id="GO:0005737">
    <property type="term" value="C:cytoplasm"/>
    <property type="evidence" value="ECO:0007669"/>
    <property type="project" value="TreeGrafter"/>
</dbReference>
<evidence type="ECO:0000313" key="5">
    <source>
        <dbReference type="EMBL" id="TKA26232.1"/>
    </source>
</evidence>
<dbReference type="SUPFAM" id="SSF52540">
    <property type="entry name" value="P-loop containing nucleoside triphosphate hydrolases"/>
    <property type="match status" value="1"/>
</dbReference>
<dbReference type="PROSITE" id="PS51194">
    <property type="entry name" value="HELICASE_CTER"/>
    <property type="match status" value="1"/>
</dbReference>
<dbReference type="PANTHER" id="PTHR13710:SF154">
    <property type="entry name" value="RECQ HELICASE, PUTATIVE (AFU_ORTHOLOGUE AFUA_6G14720)-RELATED"/>
    <property type="match status" value="1"/>
</dbReference>